<dbReference type="Pfam" id="PF00440">
    <property type="entry name" value="TetR_N"/>
    <property type="match status" value="1"/>
</dbReference>
<dbReference type="OrthoDB" id="9802802at2"/>
<dbReference type="PANTHER" id="PTHR30055">
    <property type="entry name" value="HTH-TYPE TRANSCRIPTIONAL REGULATOR RUTR"/>
    <property type="match status" value="1"/>
</dbReference>
<reference evidence="8 9" key="1">
    <citation type="submission" date="2017-12" db="EMBL/GenBank/DDBJ databases">
        <title>Anaerobic carbon monoxide metabolism by Pleomorphomonas carboxyditropha sp. nov., a new mesophilic hydrogenogenic carboxidotroph.</title>
        <authorList>
            <person name="Esquivel-Elizondo S."/>
            <person name="Krajmalnik-Brown R."/>
        </authorList>
    </citation>
    <scope>NUCLEOTIDE SEQUENCE [LARGE SCALE GENOMIC DNA]</scope>
    <source>
        <strain evidence="8 9">R5-392</strain>
    </source>
</reference>
<evidence type="ECO:0000256" key="4">
    <source>
        <dbReference type="ARBA" id="ARBA00023163"/>
    </source>
</evidence>
<proteinExistence type="predicted"/>
<feature type="domain" description="HTH tetR-type" evidence="7">
    <location>
        <begin position="99"/>
        <end position="159"/>
    </location>
</feature>
<dbReference type="SUPFAM" id="SSF48498">
    <property type="entry name" value="Tetracyclin repressor-like, C-terminal domain"/>
    <property type="match status" value="1"/>
</dbReference>
<evidence type="ECO:0000256" key="3">
    <source>
        <dbReference type="ARBA" id="ARBA00023125"/>
    </source>
</evidence>
<dbReference type="GO" id="GO:0000976">
    <property type="term" value="F:transcription cis-regulatory region binding"/>
    <property type="evidence" value="ECO:0007669"/>
    <property type="project" value="TreeGrafter"/>
</dbReference>
<dbReference type="Proteomes" id="UP000233491">
    <property type="component" value="Unassembled WGS sequence"/>
</dbReference>
<evidence type="ECO:0000256" key="1">
    <source>
        <dbReference type="ARBA" id="ARBA00022491"/>
    </source>
</evidence>
<keyword evidence="1" id="KW-0678">Repressor</keyword>
<dbReference type="Pfam" id="PF13977">
    <property type="entry name" value="TetR_C_6"/>
    <property type="match status" value="1"/>
</dbReference>
<feature type="compositionally biased region" description="Polar residues" evidence="6">
    <location>
        <begin position="7"/>
        <end position="16"/>
    </location>
</feature>
<dbReference type="PROSITE" id="PS50977">
    <property type="entry name" value="HTH_TETR_2"/>
    <property type="match status" value="1"/>
</dbReference>
<accession>A0A2N3LYJ9</accession>
<dbReference type="EMBL" id="PJNW01000004">
    <property type="protein sequence ID" value="PKR89709.1"/>
    <property type="molecule type" value="Genomic_DNA"/>
</dbReference>
<dbReference type="GO" id="GO:0003700">
    <property type="term" value="F:DNA-binding transcription factor activity"/>
    <property type="evidence" value="ECO:0007669"/>
    <property type="project" value="TreeGrafter"/>
</dbReference>
<dbReference type="PRINTS" id="PR00455">
    <property type="entry name" value="HTHTETR"/>
</dbReference>
<evidence type="ECO:0000259" key="7">
    <source>
        <dbReference type="PROSITE" id="PS50977"/>
    </source>
</evidence>
<dbReference type="PANTHER" id="PTHR30055:SF226">
    <property type="entry name" value="HTH-TYPE TRANSCRIPTIONAL REGULATOR PKSA"/>
    <property type="match status" value="1"/>
</dbReference>
<feature type="region of interest" description="Disordered" evidence="6">
    <location>
        <begin position="1"/>
        <end position="40"/>
    </location>
</feature>
<comment type="caution">
    <text evidence="8">The sequence shown here is derived from an EMBL/GenBank/DDBJ whole genome shotgun (WGS) entry which is preliminary data.</text>
</comment>
<dbReference type="InterPro" id="IPR009057">
    <property type="entry name" value="Homeodomain-like_sf"/>
</dbReference>
<keyword evidence="2" id="KW-0805">Transcription regulation</keyword>
<dbReference type="Gene3D" id="1.10.357.10">
    <property type="entry name" value="Tetracycline Repressor, domain 2"/>
    <property type="match status" value="1"/>
</dbReference>
<keyword evidence="9" id="KW-1185">Reference proteome</keyword>
<feature type="DNA-binding region" description="H-T-H motif" evidence="5">
    <location>
        <begin position="122"/>
        <end position="141"/>
    </location>
</feature>
<gene>
    <name evidence="8" type="ORF">CXZ10_07365</name>
</gene>
<dbReference type="InterPro" id="IPR036271">
    <property type="entry name" value="Tet_transcr_reg_TetR-rel_C_sf"/>
</dbReference>
<protein>
    <recommendedName>
        <fullName evidence="7">HTH tetR-type domain-containing protein</fullName>
    </recommendedName>
</protein>
<dbReference type="SUPFAM" id="SSF46689">
    <property type="entry name" value="Homeodomain-like"/>
    <property type="match status" value="1"/>
</dbReference>
<sequence>MLEHPPQGSSGDGSTNRNRRKPLAEKSYQSGHIAGLGRREMNGPASLTPCLPGACVDASQPQFYESERSFASPLWVEESSMTYSLPVSERPEASSAQHDERRAHILDAARTCFSRGGFHRTSMQEICAEAKMSPGSLYRYFVSKDAIIEAIAHEEQCAARRILEVMLEPGSLHDRLLRCGLTYIETMRDRRAVQMMLEVYVESMRNSTVGTFFAKCETENRKLMHDVFVRAKASGEIAATADIDTIMMTLMAFADGVILRMGLNPDYDVERAETILSRVVTAVLENDVSAASRPLAKAG</sequence>
<organism evidence="8 9">
    <name type="scientific">Pleomorphomonas diazotrophica</name>
    <dbReference type="NCBI Taxonomy" id="1166257"/>
    <lineage>
        <taxon>Bacteria</taxon>
        <taxon>Pseudomonadati</taxon>
        <taxon>Pseudomonadota</taxon>
        <taxon>Alphaproteobacteria</taxon>
        <taxon>Hyphomicrobiales</taxon>
        <taxon>Pleomorphomonadaceae</taxon>
        <taxon>Pleomorphomonas</taxon>
    </lineage>
</organism>
<dbReference type="InterPro" id="IPR050109">
    <property type="entry name" value="HTH-type_TetR-like_transc_reg"/>
</dbReference>
<evidence type="ECO:0000256" key="6">
    <source>
        <dbReference type="SAM" id="MobiDB-lite"/>
    </source>
</evidence>
<name>A0A2N3LYJ9_9HYPH</name>
<evidence type="ECO:0000256" key="2">
    <source>
        <dbReference type="ARBA" id="ARBA00023015"/>
    </source>
</evidence>
<evidence type="ECO:0000256" key="5">
    <source>
        <dbReference type="PROSITE-ProRule" id="PRU00335"/>
    </source>
</evidence>
<keyword evidence="4" id="KW-0804">Transcription</keyword>
<evidence type="ECO:0000313" key="8">
    <source>
        <dbReference type="EMBL" id="PKR89709.1"/>
    </source>
</evidence>
<dbReference type="InterPro" id="IPR001647">
    <property type="entry name" value="HTH_TetR"/>
</dbReference>
<keyword evidence="3 5" id="KW-0238">DNA-binding</keyword>
<dbReference type="InterPro" id="IPR039538">
    <property type="entry name" value="BetI_C"/>
</dbReference>
<evidence type="ECO:0000313" key="9">
    <source>
        <dbReference type="Proteomes" id="UP000233491"/>
    </source>
</evidence>
<dbReference type="AlphaFoldDB" id="A0A2N3LYJ9"/>